<comment type="subcellular location">
    <subcellularLocation>
        <location evidence="1">Cell membrane</location>
    </subcellularLocation>
</comment>
<dbReference type="InterPro" id="IPR019546">
    <property type="entry name" value="TAT_signal_bac_arc"/>
</dbReference>
<dbReference type="Pfam" id="PF13484">
    <property type="entry name" value="Fer4_16"/>
    <property type="match status" value="1"/>
</dbReference>
<keyword evidence="8" id="KW-0411">Iron-sulfur</keyword>
<dbReference type="OrthoDB" id="9784571at2"/>
<dbReference type="PANTHER" id="PTHR42827:SF1">
    <property type="entry name" value="IRON-SULFUR CLUSTER-BINDING PROTEIN"/>
    <property type="match status" value="1"/>
</dbReference>
<evidence type="ECO:0000256" key="7">
    <source>
        <dbReference type="ARBA" id="ARBA00023004"/>
    </source>
</evidence>
<comment type="cofactor">
    <cofactor evidence="10">
        <name>corrinoid</name>
        <dbReference type="ChEBI" id="CHEBI:33913"/>
    </cofactor>
</comment>
<organism evidence="12 13">
    <name type="scientific">Dehalococcoides mccartyi (strain VS)</name>
    <dbReference type="NCBI Taxonomy" id="311424"/>
    <lineage>
        <taxon>Bacteria</taxon>
        <taxon>Bacillati</taxon>
        <taxon>Chloroflexota</taxon>
        <taxon>Dehalococcoidia</taxon>
        <taxon>Dehalococcoidales</taxon>
        <taxon>Dehalococcoidaceae</taxon>
        <taxon>Dehalococcoides</taxon>
    </lineage>
</organism>
<dbReference type="AlphaFoldDB" id="D2BG05"/>
<evidence type="ECO:0000256" key="1">
    <source>
        <dbReference type="ARBA" id="ARBA00004236"/>
    </source>
</evidence>
<dbReference type="HOGENOM" id="CLU_036586_0_1_0"/>
<keyword evidence="7" id="KW-0408">Iron</keyword>
<evidence type="ECO:0000259" key="11">
    <source>
        <dbReference type="PROSITE" id="PS51379"/>
    </source>
</evidence>
<dbReference type="PROSITE" id="PS00198">
    <property type="entry name" value="4FE4S_FER_1"/>
    <property type="match status" value="1"/>
</dbReference>
<dbReference type="GO" id="GO:0046872">
    <property type="term" value="F:metal ion binding"/>
    <property type="evidence" value="ECO:0007669"/>
    <property type="project" value="UniProtKB-KW"/>
</dbReference>
<dbReference type="PROSITE" id="PS51379">
    <property type="entry name" value="4FE4S_FER_2"/>
    <property type="match status" value="1"/>
</dbReference>
<dbReference type="InterPro" id="IPR006311">
    <property type="entry name" value="TAT_signal"/>
</dbReference>
<evidence type="ECO:0000256" key="5">
    <source>
        <dbReference type="ARBA" id="ARBA00022729"/>
    </source>
</evidence>
<evidence type="ECO:0000313" key="13">
    <source>
        <dbReference type="Proteomes" id="UP000002506"/>
    </source>
</evidence>
<dbReference type="PANTHER" id="PTHR42827">
    <property type="entry name" value="IRON-SULFUR CLUSTER-BINDING PROTEIN-RELATED"/>
    <property type="match status" value="1"/>
</dbReference>
<dbReference type="InterPro" id="IPR028894">
    <property type="entry name" value="RDH_dom"/>
</dbReference>
<keyword evidence="3" id="KW-0004">4Fe-4S</keyword>
<dbReference type="NCBIfam" id="TIGR01409">
    <property type="entry name" value="TAT_signal_seq"/>
    <property type="match status" value="1"/>
</dbReference>
<dbReference type="InterPro" id="IPR017900">
    <property type="entry name" value="4Fe4S_Fe_S_CS"/>
</dbReference>
<evidence type="ECO:0000256" key="6">
    <source>
        <dbReference type="ARBA" id="ARBA00022737"/>
    </source>
</evidence>
<name>D2BG05_DEHMV</name>
<dbReference type="NCBIfam" id="TIGR02486">
    <property type="entry name" value="RDH"/>
    <property type="match status" value="1"/>
</dbReference>
<dbReference type="PROSITE" id="PS51318">
    <property type="entry name" value="TAT"/>
    <property type="match status" value="1"/>
</dbReference>
<dbReference type="Pfam" id="PF13486">
    <property type="entry name" value="Dehalogenase"/>
    <property type="match status" value="1"/>
</dbReference>
<dbReference type="GO" id="GO:0051539">
    <property type="term" value="F:4 iron, 4 sulfur cluster binding"/>
    <property type="evidence" value="ECO:0007669"/>
    <property type="project" value="UniProtKB-KW"/>
</dbReference>
<feature type="domain" description="4Fe-4S ferredoxin-type" evidence="11">
    <location>
        <begin position="339"/>
        <end position="371"/>
    </location>
</feature>
<keyword evidence="9" id="KW-0472">Membrane</keyword>
<reference evidence="12 13" key="1">
    <citation type="journal article" date="2009" name="PLoS Genet.">
        <title>Localized plasticity in the streamlined genomes of vinyl chloride respiring Dehalococcoides.</title>
        <authorList>
            <person name="McMurdie P.J."/>
            <person name="Behrens S.F."/>
            <person name="Muller J.A."/>
            <person name="Goke J."/>
            <person name="Ritalahti K.M."/>
            <person name="Wagner R."/>
            <person name="Goltsman E."/>
            <person name="Lapidus A."/>
            <person name="Holmes S."/>
            <person name="Loffler F.E."/>
            <person name="Spormann A.M."/>
        </authorList>
    </citation>
    <scope>NUCLEOTIDE SEQUENCE [LARGE SCALE GENOMIC DNA]</scope>
    <source>
        <strain evidence="12 13">VS</strain>
    </source>
</reference>
<keyword evidence="4" id="KW-0479">Metal-binding</keyword>
<protein>
    <submittedName>
        <fullName evidence="12">Reductive dehalogenase</fullName>
    </submittedName>
</protein>
<dbReference type="SUPFAM" id="SSF54862">
    <property type="entry name" value="4Fe-4S ferredoxins"/>
    <property type="match status" value="1"/>
</dbReference>
<dbReference type="KEGG" id="dev:DhcVS_82"/>
<dbReference type="eggNOG" id="COG1600">
    <property type="taxonomic scope" value="Bacteria"/>
</dbReference>
<evidence type="ECO:0000256" key="10">
    <source>
        <dbReference type="ARBA" id="ARBA00029374"/>
    </source>
</evidence>
<dbReference type="GO" id="GO:0005886">
    <property type="term" value="C:plasma membrane"/>
    <property type="evidence" value="ECO:0007669"/>
    <property type="project" value="UniProtKB-SubCell"/>
</dbReference>
<dbReference type="RefSeq" id="WP_012881432.1">
    <property type="nucleotide sequence ID" value="NC_013552.1"/>
</dbReference>
<keyword evidence="6" id="KW-0677">Repeat</keyword>
<keyword evidence="2" id="KW-1003">Cell membrane</keyword>
<dbReference type="InterPro" id="IPR012832">
    <property type="entry name" value="RDH"/>
</dbReference>
<gene>
    <name evidence="12" type="primary">rdhA</name>
    <name evidence="12" type="ordered locus">DhcVS_82</name>
</gene>
<dbReference type="Proteomes" id="UP000002506">
    <property type="component" value="Chromosome"/>
</dbReference>
<dbReference type="EMBL" id="CP001827">
    <property type="protein sequence ID" value="ACZ61255.1"/>
    <property type="molecule type" value="Genomic_DNA"/>
</dbReference>
<sequence>MGKFHLTLSRRDFMKSLGLAGAGLATVKVGTPVFHDLDEVISNENSNWRRPWWVKEREFDKPTVDVDWGIYKRFDKFTYAPANARIAMFGQEAVMKANQDWNNLVAKRLQEDTAGFTIRDRAMDEGLCEEGINGGYPAPRTASLPQDLADMADPPIVLSKGRWEGTPEENSRMVRCVLKLAGAGSVAFGVASEDKAEKFIYTHEHVWGDFKHYKIGDYDDIWEDEETRYHPHKCKYMITYTIPESEELLRRAPSNFAEATVDQAYSESRVIFGRMTNFLWALGKYICGGDCSNAHSIHTATAAWTGLSECSRMHQQTISSEFGNIMRQFCIWTDLPLAPTPPIDMGIMRYCLTCKKCADTCPSGAISHEDPTWERAFAPYCQEGVYDYDFSHAKCSQFWKQSSWGCSMCTGSCPFGHKNYGTVHDVISATAAVTPIFNGFFRNMDDLFGYGKNPGMESWWDQEPRYRGLYREIF</sequence>
<dbReference type="InterPro" id="IPR017896">
    <property type="entry name" value="4Fe4S_Fe-S-bd"/>
</dbReference>
<evidence type="ECO:0000256" key="9">
    <source>
        <dbReference type="ARBA" id="ARBA00023136"/>
    </source>
</evidence>
<evidence type="ECO:0000256" key="2">
    <source>
        <dbReference type="ARBA" id="ARBA00022475"/>
    </source>
</evidence>
<accession>D2BG05</accession>
<evidence type="ECO:0000256" key="8">
    <source>
        <dbReference type="ARBA" id="ARBA00023014"/>
    </source>
</evidence>
<evidence type="ECO:0000313" key="12">
    <source>
        <dbReference type="EMBL" id="ACZ61255.1"/>
    </source>
</evidence>
<evidence type="ECO:0000256" key="4">
    <source>
        <dbReference type="ARBA" id="ARBA00022723"/>
    </source>
</evidence>
<keyword evidence="5" id="KW-0732">Signal</keyword>
<dbReference type="Gene3D" id="3.30.70.20">
    <property type="match status" value="1"/>
</dbReference>
<proteinExistence type="predicted"/>
<evidence type="ECO:0000256" key="3">
    <source>
        <dbReference type="ARBA" id="ARBA00022485"/>
    </source>
</evidence>